<proteinExistence type="predicted"/>
<evidence type="ECO:0000256" key="1">
    <source>
        <dbReference type="SAM" id="MobiDB-lite"/>
    </source>
</evidence>
<dbReference type="Gramene" id="KZM81744">
    <property type="protein sequence ID" value="KZM81744"/>
    <property type="gene ID" value="DCAR_029357"/>
</dbReference>
<dbReference type="SUPFAM" id="SSF52402">
    <property type="entry name" value="Adenine nucleotide alpha hydrolases-like"/>
    <property type="match status" value="1"/>
</dbReference>
<accession>A0A175YDM2</accession>
<organism evidence="3">
    <name type="scientific">Daucus carota subsp. sativus</name>
    <name type="common">Carrot</name>
    <dbReference type="NCBI Taxonomy" id="79200"/>
    <lineage>
        <taxon>Eukaryota</taxon>
        <taxon>Viridiplantae</taxon>
        <taxon>Streptophyta</taxon>
        <taxon>Embryophyta</taxon>
        <taxon>Tracheophyta</taxon>
        <taxon>Spermatophyta</taxon>
        <taxon>Magnoliopsida</taxon>
        <taxon>eudicotyledons</taxon>
        <taxon>Gunneridae</taxon>
        <taxon>Pentapetalae</taxon>
        <taxon>asterids</taxon>
        <taxon>campanulids</taxon>
        <taxon>Apiales</taxon>
        <taxon>Apiaceae</taxon>
        <taxon>Apioideae</taxon>
        <taxon>Scandiceae</taxon>
        <taxon>Daucinae</taxon>
        <taxon>Daucus</taxon>
        <taxon>Daucus sect. Daucus</taxon>
    </lineage>
</organism>
<dbReference type="OrthoDB" id="843225at2759"/>
<dbReference type="CDD" id="cd23659">
    <property type="entry name" value="USP_At3g01520-like"/>
    <property type="match status" value="1"/>
</dbReference>
<reference evidence="3" key="1">
    <citation type="journal article" date="2016" name="Nat. Genet.">
        <title>A high-quality carrot genome assembly provides new insights into carotenoid accumulation and asterid genome evolution.</title>
        <authorList>
            <person name="Iorizzo M."/>
            <person name="Ellison S."/>
            <person name="Senalik D."/>
            <person name="Zeng P."/>
            <person name="Satapoomin P."/>
            <person name="Huang J."/>
            <person name="Bowman M."/>
            <person name="Iovene M."/>
            <person name="Sanseverino W."/>
            <person name="Cavagnaro P."/>
            <person name="Yildiz M."/>
            <person name="Macko-Podgorni A."/>
            <person name="Moranska E."/>
            <person name="Grzebelus E."/>
            <person name="Grzebelus D."/>
            <person name="Ashrafi H."/>
            <person name="Zheng Z."/>
            <person name="Cheng S."/>
            <person name="Spooner D."/>
            <person name="Van Deynze A."/>
            <person name="Simon P."/>
        </authorList>
    </citation>
    <scope>NUCLEOTIDE SEQUENCE [LARGE SCALE GENOMIC DNA]</scope>
    <source>
        <tissue evidence="3">Leaf</tissue>
    </source>
</reference>
<dbReference type="OMA" id="HNCPCTV"/>
<dbReference type="InterPro" id="IPR014729">
    <property type="entry name" value="Rossmann-like_a/b/a_fold"/>
</dbReference>
<dbReference type="InterPro" id="IPR006016">
    <property type="entry name" value="UspA"/>
</dbReference>
<protein>
    <recommendedName>
        <fullName evidence="2">UspA domain-containing protein</fullName>
    </recommendedName>
</protein>
<feature type="region of interest" description="Disordered" evidence="1">
    <location>
        <begin position="164"/>
        <end position="185"/>
    </location>
</feature>
<dbReference type="InterPro" id="IPR006015">
    <property type="entry name" value="Universal_stress_UspA"/>
</dbReference>
<gene>
    <name evidence="3" type="ORF">DCAR_029357</name>
</gene>
<dbReference type="PANTHER" id="PTHR31964">
    <property type="entry name" value="ADENINE NUCLEOTIDE ALPHA HYDROLASES-LIKE SUPERFAMILY PROTEIN"/>
    <property type="match status" value="1"/>
</dbReference>
<feature type="domain" description="UspA" evidence="2">
    <location>
        <begin position="3"/>
        <end position="160"/>
    </location>
</feature>
<dbReference type="Pfam" id="PF00582">
    <property type="entry name" value="Usp"/>
    <property type="match status" value="1"/>
</dbReference>
<dbReference type="PANTHER" id="PTHR31964:SF125">
    <property type="entry name" value="OS05G0357525 PROTEIN"/>
    <property type="match status" value="1"/>
</dbReference>
<dbReference type="STRING" id="79200.A0A175YDM2"/>
<evidence type="ECO:0000259" key="2">
    <source>
        <dbReference type="Pfam" id="PF00582"/>
    </source>
</evidence>
<dbReference type="EMBL" id="LNRQ01000009">
    <property type="protein sequence ID" value="KZM81744.1"/>
    <property type="molecule type" value="Genomic_DNA"/>
</dbReference>
<dbReference type="PRINTS" id="PR01438">
    <property type="entry name" value="UNVRSLSTRESS"/>
</dbReference>
<evidence type="ECO:0000313" key="3">
    <source>
        <dbReference type="EMBL" id="KZM81744.1"/>
    </source>
</evidence>
<sequence>MERKIIVAVDEGEESSYALSWSLKNIFCSSSDTLILLYAKPPRTVYPSVDGTGRPSDILLRQGYLFSQDIVDTMERYGNEVAESVIRKAKKLCQDYPQVKVETKVECGDARDVICEAAEKLKVDMVVLGSHGYGALKRAFLGSVSNHCAQNIKCPVLIVKRPKKASPSSTPVAAMAASSAGGKQE</sequence>
<dbReference type="KEGG" id="dcr:108202450"/>
<name>A0A175YDM2_DAUCS</name>
<comment type="caution">
    <text evidence="3">The sequence shown here is derived from an EMBL/GenBank/DDBJ whole genome shotgun (WGS) entry which is preliminary data.</text>
</comment>
<dbReference type="AlphaFoldDB" id="A0A175YDM2"/>
<dbReference type="Gene3D" id="3.40.50.620">
    <property type="entry name" value="HUPs"/>
    <property type="match status" value="1"/>
</dbReference>